<keyword evidence="7 8" id="KW-0030">Aminoacyl-tRNA synthetase</keyword>
<dbReference type="InterPro" id="IPR001412">
    <property type="entry name" value="aa-tRNA-synth_I_CS"/>
</dbReference>
<keyword evidence="5 8" id="KW-0067">ATP-binding</keyword>
<dbReference type="OrthoDB" id="9807503at2"/>
<comment type="function">
    <text evidence="8">Catalyzes the attachment of glutamate to tRNA(Glu) in a two-step reaction: glutamate is first activated by ATP to form Glu-AMP and then transferred to the acceptor end of tRNA(Glu).</text>
</comment>
<dbReference type="PANTHER" id="PTHR43311:SF2">
    <property type="entry name" value="GLUTAMATE--TRNA LIGASE, MITOCHONDRIAL-RELATED"/>
    <property type="match status" value="1"/>
</dbReference>
<comment type="catalytic activity">
    <reaction evidence="8">
        <text>tRNA(Glu) + L-glutamate + ATP = L-glutamyl-tRNA(Glu) + AMP + diphosphate</text>
        <dbReference type="Rhea" id="RHEA:23540"/>
        <dbReference type="Rhea" id="RHEA-COMP:9663"/>
        <dbReference type="Rhea" id="RHEA-COMP:9680"/>
        <dbReference type="ChEBI" id="CHEBI:29985"/>
        <dbReference type="ChEBI" id="CHEBI:30616"/>
        <dbReference type="ChEBI" id="CHEBI:33019"/>
        <dbReference type="ChEBI" id="CHEBI:78442"/>
        <dbReference type="ChEBI" id="CHEBI:78520"/>
        <dbReference type="ChEBI" id="CHEBI:456215"/>
        <dbReference type="EC" id="6.1.1.17"/>
    </reaction>
</comment>
<feature type="short sequence motif" description="'KMSKS' region" evidence="8">
    <location>
        <begin position="241"/>
        <end position="245"/>
    </location>
</feature>
<comment type="caution">
    <text evidence="8">Lacks conserved residue(s) required for the propagation of feature annotation.</text>
</comment>
<evidence type="ECO:0000313" key="11">
    <source>
        <dbReference type="EMBL" id="TPD57301.1"/>
    </source>
</evidence>
<keyword evidence="2 8" id="KW-0963">Cytoplasm</keyword>
<proteinExistence type="inferred from homology"/>
<keyword evidence="3 8" id="KW-0436">Ligase</keyword>
<sequence>MTVKVRFAPSPTGKIHVGNVRTALVNWLFARQQGGEFILRLDDTDRERSTQEFAELIKTDLTWLGLDWDDSFRQSDRMAKYDAAAKKLKADGRLYPCYETAVELDLKRKIKLGQGKPPVYDREALKLTVEQIAAYEVEGRKPHWRFKLDLPARVEWQDLVKGPQSFDLEALSDPILIREDGSYLYTLPSVVDDIEYGITHIMRGEDHATNSAVQTQIFEALGGKTPEYAHFSLLTGKGGEGLSKRFGTASIESYREEEGFEPMAINSLLARLGSSVDVEPYTSLAPLVESFDFSSYSRSTAKFDPHDLEVLNAKILHMTDYEQVKDRPEMGGISKALWETLRPNLSRLRDVEDWARLVNGPVVPIIGDKEFATKALTLLPEGELDETSWKAWTTAIKEATGAKGKALFLPLRQAITGMDHGPEMAPLLPLIGRDKLVNRLRGETA</sequence>
<dbReference type="GO" id="GO:0004818">
    <property type="term" value="F:glutamate-tRNA ligase activity"/>
    <property type="evidence" value="ECO:0007669"/>
    <property type="project" value="UniProtKB-UniRule"/>
</dbReference>
<evidence type="ECO:0000256" key="5">
    <source>
        <dbReference type="ARBA" id="ARBA00022840"/>
    </source>
</evidence>
<dbReference type="InterPro" id="IPR020751">
    <property type="entry name" value="aa-tRNA-synth_I_codon-bd_sub2"/>
</dbReference>
<feature type="domain" description="Aminoacyl-tRNA synthetase class I anticodon-binding" evidence="10">
    <location>
        <begin position="375"/>
        <end position="441"/>
    </location>
</feature>
<evidence type="ECO:0000313" key="12">
    <source>
        <dbReference type="Proteomes" id="UP000319148"/>
    </source>
</evidence>
<comment type="caution">
    <text evidence="11">The sequence shown here is derived from an EMBL/GenBank/DDBJ whole genome shotgun (WGS) entry which is preliminary data.</text>
</comment>
<evidence type="ECO:0000256" key="8">
    <source>
        <dbReference type="HAMAP-Rule" id="MF_00022"/>
    </source>
</evidence>
<evidence type="ECO:0000256" key="4">
    <source>
        <dbReference type="ARBA" id="ARBA00022741"/>
    </source>
</evidence>
<feature type="binding site" evidence="8">
    <location>
        <position position="244"/>
    </location>
    <ligand>
        <name>ATP</name>
        <dbReference type="ChEBI" id="CHEBI:30616"/>
    </ligand>
</feature>
<evidence type="ECO:0000256" key="1">
    <source>
        <dbReference type="ARBA" id="ARBA00007894"/>
    </source>
</evidence>
<accession>A0A501PB37</accession>
<reference evidence="12" key="1">
    <citation type="submission" date="2019-06" db="EMBL/GenBank/DDBJ databases">
        <title>The complete genome of Emcibacter congregatus ZYLT.</title>
        <authorList>
            <person name="Zhao Z."/>
        </authorList>
    </citation>
    <scope>NUCLEOTIDE SEQUENCE [LARGE SCALE GENOMIC DNA]</scope>
    <source>
        <strain evidence="12">MCCC 1A06723</strain>
    </source>
</reference>
<dbReference type="Pfam" id="PF00749">
    <property type="entry name" value="tRNA-synt_1c"/>
    <property type="match status" value="1"/>
</dbReference>
<dbReference type="Proteomes" id="UP000319148">
    <property type="component" value="Unassembled WGS sequence"/>
</dbReference>
<dbReference type="PANTHER" id="PTHR43311">
    <property type="entry name" value="GLUTAMATE--TRNA LIGASE"/>
    <property type="match status" value="1"/>
</dbReference>
<dbReference type="AlphaFoldDB" id="A0A501PB37"/>
<dbReference type="InterPro" id="IPR004527">
    <property type="entry name" value="Glu-tRNA-ligase_bac/mito"/>
</dbReference>
<dbReference type="GO" id="GO:0005737">
    <property type="term" value="C:cytoplasm"/>
    <property type="evidence" value="ECO:0007669"/>
    <property type="project" value="UniProtKB-SubCell"/>
</dbReference>
<dbReference type="Pfam" id="PF19269">
    <property type="entry name" value="Anticodon_2"/>
    <property type="match status" value="1"/>
</dbReference>
<dbReference type="SUPFAM" id="SSF48163">
    <property type="entry name" value="An anticodon-binding domain of class I aminoacyl-tRNA synthetases"/>
    <property type="match status" value="1"/>
</dbReference>
<comment type="subunit">
    <text evidence="8">Monomer.</text>
</comment>
<evidence type="ECO:0000256" key="7">
    <source>
        <dbReference type="ARBA" id="ARBA00023146"/>
    </source>
</evidence>
<keyword evidence="4 8" id="KW-0547">Nucleotide-binding</keyword>
<comment type="subcellular location">
    <subcellularLocation>
        <location evidence="8">Cytoplasm</location>
    </subcellularLocation>
</comment>
<protein>
    <recommendedName>
        <fullName evidence="8">Glutamate--tRNA ligase</fullName>
        <ecNumber evidence="8">6.1.1.17</ecNumber>
    </recommendedName>
    <alternativeName>
        <fullName evidence="8">Glutamyl-tRNA synthetase</fullName>
        <shortName evidence="8">GluRS</shortName>
    </alternativeName>
</protein>
<dbReference type="Gene3D" id="3.40.50.620">
    <property type="entry name" value="HUPs"/>
    <property type="match status" value="1"/>
</dbReference>
<feature type="short sequence motif" description="'HIGH' region" evidence="8">
    <location>
        <begin position="9"/>
        <end position="19"/>
    </location>
</feature>
<dbReference type="GO" id="GO:0006424">
    <property type="term" value="P:glutamyl-tRNA aminoacylation"/>
    <property type="evidence" value="ECO:0007669"/>
    <property type="project" value="UniProtKB-UniRule"/>
</dbReference>
<evidence type="ECO:0000256" key="3">
    <source>
        <dbReference type="ARBA" id="ARBA00022598"/>
    </source>
</evidence>
<dbReference type="InterPro" id="IPR049940">
    <property type="entry name" value="GluQ/Sye"/>
</dbReference>
<dbReference type="InterPro" id="IPR008925">
    <property type="entry name" value="aa_tRNA-synth_I_cd-bd_sf"/>
</dbReference>
<dbReference type="SUPFAM" id="SSF52374">
    <property type="entry name" value="Nucleotidylyl transferase"/>
    <property type="match status" value="1"/>
</dbReference>
<dbReference type="RefSeq" id="WP_139941616.1">
    <property type="nucleotide sequence ID" value="NZ_JBHSYP010000005.1"/>
</dbReference>
<dbReference type="PROSITE" id="PS00178">
    <property type="entry name" value="AA_TRNA_LIGASE_I"/>
    <property type="match status" value="1"/>
</dbReference>
<dbReference type="Gene3D" id="1.10.10.350">
    <property type="match status" value="1"/>
</dbReference>
<dbReference type="InterPro" id="IPR014729">
    <property type="entry name" value="Rossmann-like_a/b/a_fold"/>
</dbReference>
<dbReference type="EMBL" id="VFIY01000018">
    <property type="protein sequence ID" value="TPD57301.1"/>
    <property type="molecule type" value="Genomic_DNA"/>
</dbReference>
<evidence type="ECO:0000259" key="10">
    <source>
        <dbReference type="Pfam" id="PF19269"/>
    </source>
</evidence>
<dbReference type="GO" id="GO:0005524">
    <property type="term" value="F:ATP binding"/>
    <property type="evidence" value="ECO:0007669"/>
    <property type="project" value="UniProtKB-UniRule"/>
</dbReference>
<dbReference type="NCBIfam" id="TIGR00464">
    <property type="entry name" value="gltX_bact"/>
    <property type="match status" value="1"/>
</dbReference>
<evidence type="ECO:0000256" key="2">
    <source>
        <dbReference type="ARBA" id="ARBA00022490"/>
    </source>
</evidence>
<evidence type="ECO:0000259" key="9">
    <source>
        <dbReference type="Pfam" id="PF00749"/>
    </source>
</evidence>
<name>A0A501PB37_9PROT</name>
<keyword evidence="12" id="KW-1185">Reference proteome</keyword>
<dbReference type="InterPro" id="IPR020058">
    <property type="entry name" value="Glu/Gln-tRNA-synth_Ib_cat-dom"/>
</dbReference>
<comment type="similarity">
    <text evidence="1 8">Belongs to the class-I aminoacyl-tRNA synthetase family. Glutamate--tRNA ligase type 1 subfamily.</text>
</comment>
<dbReference type="InterPro" id="IPR045462">
    <property type="entry name" value="aa-tRNA-synth_I_cd-bd"/>
</dbReference>
<gene>
    <name evidence="8" type="primary">gltX</name>
    <name evidence="11" type="ORF">FIV46_14325</name>
</gene>
<evidence type="ECO:0000256" key="6">
    <source>
        <dbReference type="ARBA" id="ARBA00022917"/>
    </source>
</evidence>
<feature type="domain" description="Glutamyl/glutaminyl-tRNA synthetase class Ib catalytic" evidence="9">
    <location>
        <begin position="3"/>
        <end position="309"/>
    </location>
</feature>
<dbReference type="InterPro" id="IPR000924">
    <property type="entry name" value="Glu/Gln-tRNA-synth"/>
</dbReference>
<organism evidence="11 12">
    <name type="scientific">Emcibacter nanhaiensis</name>
    <dbReference type="NCBI Taxonomy" id="1505037"/>
    <lineage>
        <taxon>Bacteria</taxon>
        <taxon>Pseudomonadati</taxon>
        <taxon>Pseudomonadota</taxon>
        <taxon>Alphaproteobacteria</taxon>
        <taxon>Emcibacterales</taxon>
        <taxon>Emcibacteraceae</taxon>
        <taxon>Emcibacter</taxon>
    </lineage>
</organism>
<keyword evidence="6 8" id="KW-0648">Protein biosynthesis</keyword>
<dbReference type="GO" id="GO:0000049">
    <property type="term" value="F:tRNA binding"/>
    <property type="evidence" value="ECO:0007669"/>
    <property type="project" value="InterPro"/>
</dbReference>
<dbReference type="HAMAP" id="MF_00022">
    <property type="entry name" value="Glu_tRNA_synth_type1"/>
    <property type="match status" value="1"/>
</dbReference>
<dbReference type="PRINTS" id="PR00987">
    <property type="entry name" value="TRNASYNTHGLU"/>
</dbReference>
<dbReference type="EC" id="6.1.1.17" evidence="8"/>